<organism evidence="4 5">
    <name type="scientific">Pediococcus parvulus</name>
    <dbReference type="NCBI Taxonomy" id="54062"/>
    <lineage>
        <taxon>Bacteria</taxon>
        <taxon>Bacillati</taxon>
        <taxon>Bacillota</taxon>
        <taxon>Bacilli</taxon>
        <taxon>Lactobacillales</taxon>
        <taxon>Lactobacillaceae</taxon>
        <taxon>Pediococcus</taxon>
    </lineage>
</organism>
<reference evidence="4" key="1">
    <citation type="submission" date="2019-10" db="EMBL/GenBank/DDBJ databases">
        <title>Malate fermentation in French cider.</title>
        <authorList>
            <person name="Cousin F.J."/>
            <person name="Medina Fernandez S."/>
            <person name="Misery B."/>
            <person name="Laplace J.-M."/>
            <person name="Cretenet M."/>
        </authorList>
    </citation>
    <scope>NUCLEOTIDE SEQUENCE</scope>
    <source>
        <strain evidence="4">UCMA15901</strain>
    </source>
</reference>
<feature type="chain" id="PRO_5042825663" evidence="2">
    <location>
        <begin position="24"/>
        <end position="190"/>
    </location>
</feature>
<dbReference type="Gene3D" id="2.60.40.1240">
    <property type="match status" value="1"/>
</dbReference>
<dbReference type="Proteomes" id="UP001275867">
    <property type="component" value="Unassembled WGS sequence"/>
</dbReference>
<dbReference type="EMBL" id="WERX01000020">
    <property type="protein sequence ID" value="MDV7694602.1"/>
    <property type="molecule type" value="Genomic_DNA"/>
</dbReference>
<feature type="signal peptide" evidence="2">
    <location>
        <begin position="1"/>
        <end position="23"/>
    </location>
</feature>
<evidence type="ECO:0000256" key="2">
    <source>
        <dbReference type="SAM" id="SignalP"/>
    </source>
</evidence>
<keyword evidence="1 2" id="KW-0732">Signal</keyword>
<dbReference type="InterPro" id="IPR029050">
    <property type="entry name" value="Immunoprotect_excell_Ig-like"/>
</dbReference>
<comment type="caution">
    <text evidence="4">The sequence shown here is derived from an EMBL/GenBank/DDBJ whole genome shotgun (WGS) entry which is preliminary data.</text>
</comment>
<evidence type="ECO:0000313" key="4">
    <source>
        <dbReference type="EMBL" id="MDV7694602.1"/>
    </source>
</evidence>
<proteinExistence type="predicted"/>
<dbReference type="AlphaFoldDB" id="A0AAP5TF53"/>
<evidence type="ECO:0000256" key="1">
    <source>
        <dbReference type="ARBA" id="ARBA00022729"/>
    </source>
</evidence>
<gene>
    <name evidence="4" type="ORF">GA842_06870</name>
</gene>
<dbReference type="InterPro" id="IPR031989">
    <property type="entry name" value="DUF5067"/>
</dbReference>
<name>A0AAP5TF53_9LACO</name>
<dbReference type="Pfam" id="PF16729">
    <property type="entry name" value="DUF5067"/>
    <property type="match status" value="1"/>
</dbReference>
<evidence type="ECO:0000313" key="5">
    <source>
        <dbReference type="Proteomes" id="UP001275867"/>
    </source>
</evidence>
<feature type="domain" description="DUF5067" evidence="3">
    <location>
        <begin position="44"/>
        <end position="176"/>
    </location>
</feature>
<protein>
    <submittedName>
        <fullName evidence="4">DUF5067 domain-containing protein</fullName>
    </submittedName>
</protein>
<accession>A0AAP5TF53</accession>
<sequence length="190" mass="20723">MLKNLKKITLIIALGLLSVNLVACGNQTNSSSTKEKVTSSKKAQSSSKKVIKKTASLTGQKFQTPQGLFVITENHVTASATAGKKVLILRYTFTNSSKSQLVPSDYWYKYLKATQTVNGKTKKLVQGSLPFSTSTTKDDSLENSSVNEVKSGKTLNAEGSWELAKNGAPVKIKFYDSHHQLVATRQYATE</sequence>
<evidence type="ECO:0000259" key="3">
    <source>
        <dbReference type="Pfam" id="PF16729"/>
    </source>
</evidence>